<sequence>MPAAIPPSRTLGRRLREARQARGMTQAELGAALGLEDENSAAPRISRYERGDRMPDEKTMEALAEKLGLPVAYFHATSDILAEVILVVSQLPASKQKAALEHLRQMADKATKR</sequence>
<organism evidence="2 3">
    <name type="scientific">Pseudoxanthomonas mexicana</name>
    <dbReference type="NCBI Taxonomy" id="128785"/>
    <lineage>
        <taxon>Bacteria</taxon>
        <taxon>Pseudomonadati</taxon>
        <taxon>Pseudomonadota</taxon>
        <taxon>Gammaproteobacteria</taxon>
        <taxon>Lysobacterales</taxon>
        <taxon>Lysobacteraceae</taxon>
        <taxon>Pseudoxanthomonas</taxon>
    </lineage>
</organism>
<protein>
    <submittedName>
        <fullName evidence="2">Helix-turn-helix transcriptional regulator</fullName>
    </submittedName>
</protein>
<gene>
    <name evidence="2" type="ORF">H4W19_01560</name>
</gene>
<evidence type="ECO:0000313" key="2">
    <source>
        <dbReference type="EMBL" id="QND80520.1"/>
    </source>
</evidence>
<dbReference type="EMBL" id="CP060028">
    <property type="protein sequence ID" value="QND80520.1"/>
    <property type="molecule type" value="Genomic_DNA"/>
</dbReference>
<dbReference type="RefSeq" id="WP_185895734.1">
    <property type="nucleotide sequence ID" value="NZ_CP060028.1"/>
</dbReference>
<evidence type="ECO:0000259" key="1">
    <source>
        <dbReference type="PROSITE" id="PS50943"/>
    </source>
</evidence>
<evidence type="ECO:0000313" key="3">
    <source>
        <dbReference type="Proteomes" id="UP000515506"/>
    </source>
</evidence>
<name>A0ABX6RCQ2_PSEMX</name>
<dbReference type="Gene3D" id="1.10.260.40">
    <property type="entry name" value="lambda repressor-like DNA-binding domains"/>
    <property type="match status" value="1"/>
</dbReference>
<dbReference type="Pfam" id="PF01381">
    <property type="entry name" value="HTH_3"/>
    <property type="match status" value="1"/>
</dbReference>
<proteinExistence type="predicted"/>
<dbReference type="PANTHER" id="PTHR43236">
    <property type="entry name" value="ANTITOXIN HIGA1"/>
    <property type="match status" value="1"/>
</dbReference>
<feature type="domain" description="HTH cro/C1-type" evidence="1">
    <location>
        <begin position="15"/>
        <end position="74"/>
    </location>
</feature>
<dbReference type="SUPFAM" id="SSF47413">
    <property type="entry name" value="lambda repressor-like DNA-binding domains"/>
    <property type="match status" value="1"/>
</dbReference>
<keyword evidence="3" id="KW-1185">Reference proteome</keyword>
<dbReference type="InterPro" id="IPR001387">
    <property type="entry name" value="Cro/C1-type_HTH"/>
</dbReference>
<dbReference type="CDD" id="cd00093">
    <property type="entry name" value="HTH_XRE"/>
    <property type="match status" value="1"/>
</dbReference>
<dbReference type="PROSITE" id="PS50943">
    <property type="entry name" value="HTH_CROC1"/>
    <property type="match status" value="1"/>
</dbReference>
<accession>A0ABX6RCQ2</accession>
<dbReference type="Proteomes" id="UP000515506">
    <property type="component" value="Chromosome"/>
</dbReference>
<dbReference type="SMART" id="SM00530">
    <property type="entry name" value="HTH_XRE"/>
    <property type="match status" value="1"/>
</dbReference>
<dbReference type="InterPro" id="IPR052345">
    <property type="entry name" value="Rad_response_metalloprotease"/>
</dbReference>
<reference evidence="2 3" key="1">
    <citation type="submission" date="2020-08" db="EMBL/GenBank/DDBJ databases">
        <title>Streptomycin resistant and MDR strain, P. mexicana.</title>
        <authorList>
            <person name="Ganesh-kumar S."/>
            <person name="Zhe T."/>
            <person name="Yu Z."/>
            <person name="Min Y."/>
        </authorList>
    </citation>
    <scope>NUCLEOTIDE SEQUENCE [LARGE SCALE GENOMIC DNA]</scope>
    <source>
        <strain evidence="2 3">GTZY</strain>
    </source>
</reference>
<dbReference type="InterPro" id="IPR010982">
    <property type="entry name" value="Lambda_DNA-bd_dom_sf"/>
</dbReference>
<dbReference type="PANTHER" id="PTHR43236:SF1">
    <property type="entry name" value="BLL7220 PROTEIN"/>
    <property type="match status" value="1"/>
</dbReference>